<reference evidence="3 4" key="1">
    <citation type="journal article" date="2012" name="G3 (Bethesda)">
        <title>Pichia sorbitophila, an interspecies yeast hybrid reveals early steps of genome resolution following polyploidization.</title>
        <authorList>
            <person name="Leh Louis V."/>
            <person name="Despons L."/>
            <person name="Friedrich A."/>
            <person name="Martin T."/>
            <person name="Durrens P."/>
            <person name="Casaregola S."/>
            <person name="Neuveglise C."/>
            <person name="Fairhead C."/>
            <person name="Marck C."/>
            <person name="Cruz J.A."/>
            <person name="Straub M.L."/>
            <person name="Kugler V."/>
            <person name="Sacerdot C."/>
            <person name="Uzunov Z."/>
            <person name="Thierry A."/>
            <person name="Weiss S."/>
            <person name="Bleykasten C."/>
            <person name="De Montigny J."/>
            <person name="Jacques N."/>
            <person name="Jung P."/>
            <person name="Lemaire M."/>
            <person name="Mallet S."/>
            <person name="Morel G."/>
            <person name="Richard G.F."/>
            <person name="Sarkar A."/>
            <person name="Savel G."/>
            <person name="Schacherer J."/>
            <person name="Seret M.L."/>
            <person name="Talla E."/>
            <person name="Samson G."/>
            <person name="Jubin C."/>
            <person name="Poulain J."/>
            <person name="Vacherie B."/>
            <person name="Barbe V."/>
            <person name="Pelletier E."/>
            <person name="Sherman D.J."/>
            <person name="Westhof E."/>
            <person name="Weissenbach J."/>
            <person name="Baret P.V."/>
            <person name="Wincker P."/>
            <person name="Gaillardin C."/>
            <person name="Dujon B."/>
            <person name="Souciet J.L."/>
        </authorList>
    </citation>
    <scope>NUCLEOTIDE SEQUENCE [LARGE SCALE GENOMIC DNA]</scope>
    <source>
        <strain evidence="4">ATCC MYA-4447 / BCRC 22081 / CBS 7064 / NBRC 10061 / NRRL Y-12695</strain>
    </source>
</reference>
<keyword evidence="4" id="KW-1185">Reference proteome</keyword>
<feature type="compositionally biased region" description="Basic and acidic residues" evidence="1">
    <location>
        <begin position="429"/>
        <end position="452"/>
    </location>
</feature>
<dbReference type="eggNOG" id="KOG0998">
    <property type="taxonomic scope" value="Eukaryota"/>
</dbReference>
<dbReference type="Gene3D" id="1.10.238.10">
    <property type="entry name" value="EF-hand"/>
    <property type="match status" value="1"/>
</dbReference>
<feature type="compositionally biased region" description="Basic and acidic residues" evidence="1">
    <location>
        <begin position="317"/>
        <end position="331"/>
    </location>
</feature>
<dbReference type="AlphaFoldDB" id="G8YMM4"/>
<gene>
    <name evidence="3" type="primary">Piso0_001240</name>
    <name evidence="3" type="ORF">GNLVRS01_PISO0E00752g</name>
</gene>
<feature type="compositionally biased region" description="Polar residues" evidence="1">
    <location>
        <begin position="166"/>
        <end position="193"/>
    </location>
</feature>
<dbReference type="SUPFAM" id="SSF47473">
    <property type="entry name" value="EF-hand"/>
    <property type="match status" value="1"/>
</dbReference>
<name>G8YMM4_PICSO</name>
<feature type="region of interest" description="Disordered" evidence="1">
    <location>
        <begin position="362"/>
        <end position="504"/>
    </location>
</feature>
<dbReference type="PANTHER" id="PTHR11216">
    <property type="entry name" value="EH DOMAIN"/>
    <property type="match status" value="1"/>
</dbReference>
<feature type="region of interest" description="Disordered" evidence="1">
    <location>
        <begin position="317"/>
        <end position="342"/>
    </location>
</feature>
<feature type="compositionally biased region" description="Basic and acidic residues" evidence="1">
    <location>
        <begin position="23"/>
        <end position="42"/>
    </location>
</feature>
<dbReference type="GO" id="GO:0005737">
    <property type="term" value="C:cytoplasm"/>
    <property type="evidence" value="ECO:0007669"/>
    <property type="project" value="TreeGrafter"/>
</dbReference>
<sequence length="750" mass="82842">MSNETSISQIAASAAFKNLGNKQAKDENHSPKEVSKNDEPKTRPPYAVPTHLGAANKGKYRASSTSKVPQLKTKNLGGYSEGLTNYTPTTPKYTPIIPKYKPATPKNISVTPKSGAGKVSSANGRITPSRTMTSPDISHSFSYYYDSSDNDLSSGGDRAAPRRVSKSSSHQSELSMAGQPLSTVRESSTQSDPHNAAGDQSSHETRKSISIPSASMIEHVKTSINSKARTEASAKERVQKAKDTISGLRESIESKKVFTRHAGSVPSLAAVEDSNNPGDHSLFFYEKLGNISNTSLGSSISGSQNSFANTPAIVVNGREKRDDTYPSHESLEEVESDDYSDCDLRNNTKNALYNEALTKHLSGKSSSDAAENLEVHSSDDRAESPTDVPVLVQSKLKRKPPPTVGDEFKLVPHNSNTYEGDYSDSSNFSRERNVSGKRDDLTNHTKDQKLNRESSASDAENKGEETLKLHHADGIIKQDLPRFPELGSDKRRSDNKRHLFKGKLTKTPNESSLSFFDLNSEAETGSDFGPDYKRPGEVPLNHRLGGSSQQPIHLKTTMREKSRKKEKKLAFNENKPWKNHNDLSYITEAERKRYEGLFASNRGLYINCVITKLRGVSYEAKSHEKQKSETAGAPSTAAKLSSQANKDTQNNDFEAFHNWNSVDIDQLIHGVVVKRIWVRSKLPLDTLEAIWNLVDFRNDGTLNKPEFIVGMWLVDQCLYGRKLPKKVESSVWDSLGNIGLNVVIKKKGKR</sequence>
<dbReference type="OrthoDB" id="10045710at2759"/>
<evidence type="ECO:0000256" key="1">
    <source>
        <dbReference type="SAM" id="MobiDB-lite"/>
    </source>
</evidence>
<feature type="compositionally biased region" description="Basic residues" evidence="1">
    <location>
        <begin position="493"/>
        <end position="504"/>
    </location>
</feature>
<feature type="compositionally biased region" description="Basic and acidic residues" evidence="1">
    <location>
        <begin position="373"/>
        <end position="384"/>
    </location>
</feature>
<feature type="compositionally biased region" description="Polar residues" evidence="1">
    <location>
        <begin position="413"/>
        <end position="428"/>
    </location>
</feature>
<dbReference type="Proteomes" id="UP000005222">
    <property type="component" value="Chromosome E"/>
</dbReference>
<dbReference type="PROSITE" id="PS50031">
    <property type="entry name" value="EH"/>
    <property type="match status" value="1"/>
</dbReference>
<dbReference type="FunCoup" id="G8YMM4">
    <property type="interactions" value="60"/>
</dbReference>
<dbReference type="PANTHER" id="PTHR11216:SF174">
    <property type="entry name" value="GH06923P"/>
    <property type="match status" value="1"/>
</dbReference>
<dbReference type="InterPro" id="IPR000261">
    <property type="entry name" value="EH_dom"/>
</dbReference>
<dbReference type="HOGENOM" id="CLU_020874_0_0_1"/>
<accession>G8YMM4</accession>
<evidence type="ECO:0000259" key="2">
    <source>
        <dbReference type="PROSITE" id="PS50031"/>
    </source>
</evidence>
<evidence type="ECO:0000313" key="3">
    <source>
        <dbReference type="EMBL" id="CCE79192.1"/>
    </source>
</evidence>
<dbReference type="InParanoid" id="G8YMM4"/>
<dbReference type="InterPro" id="IPR011992">
    <property type="entry name" value="EF-hand-dom_pair"/>
</dbReference>
<feature type="compositionally biased region" description="Polar residues" evidence="1">
    <location>
        <begin position="120"/>
        <end position="137"/>
    </location>
</feature>
<feature type="region of interest" description="Disordered" evidence="1">
    <location>
        <begin position="18"/>
        <end position="244"/>
    </location>
</feature>
<dbReference type="Pfam" id="PF12763">
    <property type="entry name" value="EH"/>
    <property type="match status" value="1"/>
</dbReference>
<dbReference type="SMART" id="SM00027">
    <property type="entry name" value="EH"/>
    <property type="match status" value="1"/>
</dbReference>
<feature type="compositionally biased region" description="Low complexity" evidence="1">
    <location>
        <begin position="86"/>
        <end position="102"/>
    </location>
</feature>
<proteinExistence type="predicted"/>
<feature type="domain" description="EH" evidence="2">
    <location>
        <begin position="649"/>
        <end position="731"/>
    </location>
</feature>
<dbReference type="EMBL" id="FO082055">
    <property type="protein sequence ID" value="CCE79192.1"/>
    <property type="molecule type" value="Genomic_DNA"/>
</dbReference>
<feature type="compositionally biased region" description="Acidic residues" evidence="1">
    <location>
        <begin position="332"/>
        <end position="341"/>
    </location>
</feature>
<dbReference type="GO" id="GO:0005886">
    <property type="term" value="C:plasma membrane"/>
    <property type="evidence" value="ECO:0007669"/>
    <property type="project" value="TreeGrafter"/>
</dbReference>
<dbReference type="CDD" id="cd00052">
    <property type="entry name" value="EH"/>
    <property type="match status" value="1"/>
</dbReference>
<feature type="compositionally biased region" description="Low complexity" evidence="1">
    <location>
        <begin position="138"/>
        <end position="154"/>
    </location>
</feature>
<evidence type="ECO:0000313" key="4">
    <source>
        <dbReference type="Proteomes" id="UP000005222"/>
    </source>
</evidence>
<feature type="region of interest" description="Disordered" evidence="1">
    <location>
        <begin position="623"/>
        <end position="645"/>
    </location>
</feature>
<protein>
    <submittedName>
        <fullName evidence="3">Piso0_001240 protein</fullName>
    </submittedName>
</protein>
<feature type="compositionally biased region" description="Basic and acidic residues" evidence="1">
    <location>
        <begin position="228"/>
        <end position="243"/>
    </location>
</feature>
<dbReference type="GO" id="GO:0006897">
    <property type="term" value="P:endocytosis"/>
    <property type="evidence" value="ECO:0007669"/>
    <property type="project" value="UniProtKB-ARBA"/>
</dbReference>
<dbReference type="STRING" id="559304.G8YMM4"/>
<feature type="compositionally biased region" description="Basic and acidic residues" evidence="1">
    <location>
        <begin position="459"/>
        <end position="492"/>
    </location>
</feature>
<organism evidence="3 4">
    <name type="scientific">Pichia sorbitophila (strain ATCC MYA-4447 / BCRC 22081 / CBS 7064 / NBRC 10061 / NRRL Y-12695)</name>
    <name type="common">Hybrid yeast</name>
    <dbReference type="NCBI Taxonomy" id="559304"/>
    <lineage>
        <taxon>Eukaryota</taxon>
        <taxon>Fungi</taxon>
        <taxon>Dikarya</taxon>
        <taxon>Ascomycota</taxon>
        <taxon>Saccharomycotina</taxon>
        <taxon>Pichiomycetes</taxon>
        <taxon>Debaryomycetaceae</taxon>
        <taxon>Millerozyma</taxon>
    </lineage>
</organism>